<protein>
    <submittedName>
        <fullName evidence="1">Uncharacterized protein</fullName>
    </submittedName>
</protein>
<proteinExistence type="predicted"/>
<dbReference type="AlphaFoldDB" id="A0A1B1N8Z1"/>
<dbReference type="KEGG" id="serj:SGUI_0478"/>
<keyword evidence="2" id="KW-1185">Reference proteome</keyword>
<gene>
    <name evidence="1" type="ORF">SGUI_0478</name>
</gene>
<name>A0A1B1N8Z1_9MICO</name>
<dbReference type="Proteomes" id="UP000092482">
    <property type="component" value="Chromosome"/>
</dbReference>
<evidence type="ECO:0000313" key="1">
    <source>
        <dbReference type="EMBL" id="ANS77874.1"/>
    </source>
</evidence>
<sequence>MSCPTVVPTWHQDALLTILIDLDSVRPSAACTGARLPRRLSMEA</sequence>
<dbReference type="STRING" id="1758689.SGUI_0478"/>
<evidence type="ECO:0000313" key="2">
    <source>
        <dbReference type="Proteomes" id="UP000092482"/>
    </source>
</evidence>
<accession>A0A1B1N8Z1</accession>
<reference evidence="1 2" key="1">
    <citation type="submission" date="2016-03" db="EMBL/GenBank/DDBJ databases">
        <title>Shallow-sea hydrothermal system.</title>
        <authorList>
            <person name="Tang K."/>
        </authorList>
    </citation>
    <scope>NUCLEOTIDE SEQUENCE [LARGE SCALE GENOMIC DNA]</scope>
    <source>
        <strain evidence="1 2">JLT9</strain>
    </source>
</reference>
<dbReference type="EMBL" id="CP014989">
    <property type="protein sequence ID" value="ANS77874.1"/>
    <property type="molecule type" value="Genomic_DNA"/>
</dbReference>
<organism evidence="1 2">
    <name type="scientific">Serinicoccus hydrothermalis</name>
    <dbReference type="NCBI Taxonomy" id="1758689"/>
    <lineage>
        <taxon>Bacteria</taxon>
        <taxon>Bacillati</taxon>
        <taxon>Actinomycetota</taxon>
        <taxon>Actinomycetes</taxon>
        <taxon>Micrococcales</taxon>
        <taxon>Ornithinimicrobiaceae</taxon>
        <taxon>Serinicoccus</taxon>
    </lineage>
</organism>